<evidence type="ECO:0000313" key="5">
    <source>
        <dbReference type="Proteomes" id="UP000291000"/>
    </source>
</evidence>
<gene>
    <name evidence="4" type="primary">ADAMDEC1</name>
</gene>
<dbReference type="InterPro" id="IPR034027">
    <property type="entry name" value="Reprolysin_adamalysin"/>
</dbReference>
<accession>A0A452ESK5</accession>
<dbReference type="PANTHER" id="PTHR11905">
    <property type="entry name" value="ADAM A DISINTEGRIN AND METALLOPROTEASE DOMAIN"/>
    <property type="match status" value="1"/>
</dbReference>
<dbReference type="InterPro" id="IPR002870">
    <property type="entry name" value="Peptidase_M12B_N"/>
</dbReference>
<dbReference type="InterPro" id="IPR036436">
    <property type="entry name" value="Disintegrin_dom_sf"/>
</dbReference>
<proteinExistence type="predicted"/>
<dbReference type="PANTHER" id="PTHR11905:SF125">
    <property type="entry name" value="ADAM DEC1"/>
    <property type="match status" value="1"/>
</dbReference>
<dbReference type="InterPro" id="IPR024079">
    <property type="entry name" value="MetalloPept_cat_dom_sf"/>
</dbReference>
<dbReference type="Bgee" id="ENSCHIG00000015701">
    <property type="expression patterns" value="Expressed in descending colon and 15 other cell types or tissues"/>
</dbReference>
<dbReference type="EMBL" id="LWLT01000007">
    <property type="status" value="NOT_ANNOTATED_CDS"/>
    <property type="molecule type" value="Genomic_DNA"/>
</dbReference>
<reference evidence="4" key="2">
    <citation type="submission" date="2025-08" db="UniProtKB">
        <authorList>
            <consortium name="Ensembl"/>
        </authorList>
    </citation>
    <scope>IDENTIFICATION</scope>
</reference>
<reference evidence="4 5" key="1">
    <citation type="submission" date="2016-04" db="EMBL/GenBank/DDBJ databases">
        <title>Polished mammalian reference genomes with single-molecule sequencing and chromosome conformation capture applied to the Capra hircus genome.</title>
        <authorList>
            <person name="Bickhart D.M."/>
            <person name="Koren S."/>
            <person name="Rosen B."/>
            <person name="Hastie A."/>
            <person name="Liachko I."/>
            <person name="Sullivan S.T."/>
            <person name="Burton J."/>
            <person name="Sayre B.L."/>
            <person name="Huson H.J."/>
            <person name="Lee J."/>
            <person name="Lam E."/>
            <person name="Kelley C.M."/>
            <person name="Hutchison J.L."/>
            <person name="Zhou Y."/>
            <person name="Sun J."/>
            <person name="Crisa A."/>
            <person name="Schwartz J.C."/>
            <person name="Hammond J.A."/>
            <person name="Schroeder S.G."/>
            <person name="Liu G.E."/>
            <person name="Dunham M."/>
            <person name="Shendure J."/>
            <person name="Sonstegard T.S."/>
            <person name="Phillippy A.M."/>
            <person name="Van Tassell C.P."/>
            <person name="Smith T.P."/>
        </authorList>
    </citation>
    <scope>NUCLEOTIDE SEQUENCE [LARGE SCALE GENOMIC DNA]</scope>
</reference>
<protein>
    <submittedName>
        <fullName evidence="4">ADAM like decysin 1</fullName>
    </submittedName>
</protein>
<dbReference type="Gene3D" id="3.40.390.10">
    <property type="entry name" value="Collagenase (Catalytic Domain)"/>
    <property type="match status" value="1"/>
</dbReference>
<evidence type="ECO:0000256" key="2">
    <source>
        <dbReference type="PROSITE-ProRule" id="PRU00276"/>
    </source>
</evidence>
<reference evidence="4" key="3">
    <citation type="submission" date="2025-09" db="UniProtKB">
        <authorList>
            <consortium name="Ensembl"/>
        </authorList>
    </citation>
    <scope>IDENTIFICATION</scope>
</reference>
<evidence type="ECO:0000313" key="4">
    <source>
        <dbReference type="Ensembl" id="ENSCHIP00000014843.1"/>
    </source>
</evidence>
<name>A0A452ESK5_CAPHI</name>
<dbReference type="Proteomes" id="UP000291000">
    <property type="component" value="Chromosome 8"/>
</dbReference>
<keyword evidence="5" id="KW-1185">Reference proteome</keyword>
<dbReference type="AlphaFoldDB" id="A0A452ESK5"/>
<dbReference type="CDD" id="cd04269">
    <property type="entry name" value="ZnMc_adamalysin_II_like"/>
    <property type="match status" value="1"/>
</dbReference>
<dbReference type="Pfam" id="PF01562">
    <property type="entry name" value="Pep_M12B_propep"/>
    <property type="match status" value="1"/>
</dbReference>
<dbReference type="InterPro" id="IPR001590">
    <property type="entry name" value="Peptidase_M12B"/>
</dbReference>
<dbReference type="PROSITE" id="PS50215">
    <property type="entry name" value="ADAM_MEPRO"/>
    <property type="match status" value="1"/>
</dbReference>
<dbReference type="FunFam" id="3.40.390.10:FF:000002">
    <property type="entry name" value="Disintegrin and metalloproteinase domain-containing protein 22"/>
    <property type="match status" value="1"/>
</dbReference>
<evidence type="ECO:0000259" key="3">
    <source>
        <dbReference type="PROSITE" id="PS50215"/>
    </source>
</evidence>
<dbReference type="SUPFAM" id="SSF55486">
    <property type="entry name" value="Metalloproteases ('zincins'), catalytic domain"/>
    <property type="match status" value="1"/>
</dbReference>
<feature type="disulfide bond" evidence="2">
    <location>
        <begin position="406"/>
        <end position="411"/>
    </location>
</feature>
<comment type="caution">
    <text evidence="2">Lacks conserved residue(s) required for the propagation of feature annotation.</text>
</comment>
<dbReference type="Pfam" id="PF01421">
    <property type="entry name" value="Reprolysin"/>
    <property type="match status" value="1"/>
</dbReference>
<keyword evidence="1 2" id="KW-1015">Disulfide bond</keyword>
<dbReference type="GeneTree" id="ENSGT00900000141143"/>
<dbReference type="Ensembl" id="ENSCHIT00000022642.1">
    <property type="protein sequence ID" value="ENSCHIP00000014843.1"/>
    <property type="gene ID" value="ENSCHIG00000015701.1"/>
</dbReference>
<dbReference type="GO" id="GO:0006508">
    <property type="term" value="P:proteolysis"/>
    <property type="evidence" value="ECO:0007669"/>
    <property type="project" value="InterPro"/>
</dbReference>
<feature type="domain" description="Peptidase M12B" evidence="3">
    <location>
        <begin position="254"/>
        <end position="449"/>
    </location>
</feature>
<evidence type="ECO:0000256" key="1">
    <source>
        <dbReference type="ARBA" id="ARBA00023157"/>
    </source>
</evidence>
<sequence>MSWQLFKAIRKHSPNFQRRFEVFKTFFFQFVKRSRGKIKLDSEVGEIKLGSWGDHNFVLGRTSQLPAVASMSLVLLSILGLIIQTQAIAIRQTLESDLYEVVHPKKLHILHKRETQNNQTEKHGKEERYEPELQYQITLNGEEVILSLQKAEHLLGPDYTETYYSPGGEEITTRPQNMEHCYYKGHILNEKDSVASISTCDGLRGYFTHHDQRYMIKPLKSTDQEEHAVLTYNQEELNPANHTCGVRNAGRKQDLIRTSRSLRISEYKMYNENITVIRSFVFDVINLLNVIYNTIDVQVSLVGMEIWSNSDKIKVVPNTGDTFNNFLKWHRSNLGKMKTHDHAQLLSGVDFKTRISGLAASNSLCSPSSVAVIEAKRKNSVSLVAVMSHELGHVLGMPDVPYNTKCPSGSCVMNKYLSSKFPKDFSTRSRSHFKKYMISQKPRCLLQALVPKNRTKPVCGNQLLEVGEDCDCGSSERMNPNICFTEMLIARTRIKKSKHARNLT</sequence>
<dbReference type="GO" id="GO:0004222">
    <property type="term" value="F:metalloendopeptidase activity"/>
    <property type="evidence" value="ECO:0007669"/>
    <property type="project" value="InterPro"/>
</dbReference>
<organism evidence="4 5">
    <name type="scientific">Capra hircus</name>
    <name type="common">Goat</name>
    <dbReference type="NCBI Taxonomy" id="9925"/>
    <lineage>
        <taxon>Eukaryota</taxon>
        <taxon>Metazoa</taxon>
        <taxon>Chordata</taxon>
        <taxon>Craniata</taxon>
        <taxon>Vertebrata</taxon>
        <taxon>Euteleostomi</taxon>
        <taxon>Mammalia</taxon>
        <taxon>Eutheria</taxon>
        <taxon>Laurasiatheria</taxon>
        <taxon>Artiodactyla</taxon>
        <taxon>Ruminantia</taxon>
        <taxon>Pecora</taxon>
        <taxon>Bovidae</taxon>
        <taxon>Caprinae</taxon>
        <taxon>Capra</taxon>
    </lineage>
</organism>
<feature type="active site" evidence="2">
    <location>
        <position position="390"/>
    </location>
</feature>
<dbReference type="Gene3D" id="4.10.70.10">
    <property type="entry name" value="Disintegrin domain"/>
    <property type="match status" value="1"/>
</dbReference>